<keyword evidence="1" id="KW-0812">Transmembrane</keyword>
<reference evidence="3" key="1">
    <citation type="submission" date="2018-02" db="EMBL/GenBank/DDBJ databases">
        <authorList>
            <person name="Cohen D.B."/>
            <person name="Kent A.D."/>
        </authorList>
    </citation>
    <scope>NUCLEOTIDE SEQUENCE</scope>
</reference>
<feature type="transmembrane region" description="Helical" evidence="1">
    <location>
        <begin position="6"/>
        <end position="24"/>
    </location>
</feature>
<dbReference type="InterPro" id="IPR013103">
    <property type="entry name" value="RVT_2"/>
</dbReference>
<proteinExistence type="predicted"/>
<dbReference type="EMBL" id="OIVN01005268">
    <property type="protein sequence ID" value="SPD21695.1"/>
    <property type="molecule type" value="Genomic_DNA"/>
</dbReference>
<dbReference type="Pfam" id="PF07727">
    <property type="entry name" value="RVT_2"/>
    <property type="match status" value="1"/>
</dbReference>
<keyword evidence="1" id="KW-1133">Transmembrane helix</keyword>
<feature type="domain" description="Reverse transcriptase Ty1/copia-type" evidence="2">
    <location>
        <begin position="319"/>
        <end position="396"/>
    </location>
</feature>
<sequence length="398" mass="44524">MVGLPAMWFVSGSLFGMGSFLYMARSSTAKDVWMVSKILLCVKCCLYLFLANLHKLITIVSVKLKAATIFWQMQILPLFKNGGILPVATKLDGHTIRRTIVGQLHERFSGSAYLVKEREILKRQLQMPKKEGTSLGEIAIHHTSSSNSPQVRSIPSLLGSPALAICPAPPSVLTPAPLHLSLCCVHLNPHLLPLTFPWHFSLYLLHLVHPQNLSWNYPLQMILQPHQSRLQHPVPPILLLSLVNSLLICPLHLPIAPAPAPPALTNMHPMLTRKKAREQLSLVALKVTDSTEPKSVKSALLSPHWLAPMRDELFALKQNQTWELVPRKDDMNVVGSRWVFKTKLKSNGSIERFKARLVAQGYTQSLGVDFFETFSPIIKPPTIWLVLSLAVIHGWSLR</sequence>
<accession>A0A2N9IBM9</accession>
<keyword evidence="1" id="KW-0472">Membrane</keyword>
<evidence type="ECO:0000313" key="3">
    <source>
        <dbReference type="EMBL" id="SPD21695.1"/>
    </source>
</evidence>
<feature type="transmembrane region" description="Helical" evidence="1">
    <location>
        <begin position="31"/>
        <end position="50"/>
    </location>
</feature>
<protein>
    <recommendedName>
        <fullName evidence="2">Reverse transcriptase Ty1/copia-type domain-containing protein</fullName>
    </recommendedName>
</protein>
<name>A0A2N9IBM9_FAGSY</name>
<dbReference type="AlphaFoldDB" id="A0A2N9IBM9"/>
<organism evidence="3">
    <name type="scientific">Fagus sylvatica</name>
    <name type="common">Beechnut</name>
    <dbReference type="NCBI Taxonomy" id="28930"/>
    <lineage>
        <taxon>Eukaryota</taxon>
        <taxon>Viridiplantae</taxon>
        <taxon>Streptophyta</taxon>
        <taxon>Embryophyta</taxon>
        <taxon>Tracheophyta</taxon>
        <taxon>Spermatophyta</taxon>
        <taxon>Magnoliopsida</taxon>
        <taxon>eudicotyledons</taxon>
        <taxon>Gunneridae</taxon>
        <taxon>Pentapetalae</taxon>
        <taxon>rosids</taxon>
        <taxon>fabids</taxon>
        <taxon>Fagales</taxon>
        <taxon>Fagaceae</taxon>
        <taxon>Fagus</taxon>
    </lineage>
</organism>
<gene>
    <name evidence="3" type="ORF">FSB_LOCUS49577</name>
</gene>
<evidence type="ECO:0000259" key="2">
    <source>
        <dbReference type="Pfam" id="PF07727"/>
    </source>
</evidence>
<evidence type="ECO:0000256" key="1">
    <source>
        <dbReference type="SAM" id="Phobius"/>
    </source>
</evidence>